<feature type="transmembrane region" description="Helical" evidence="1">
    <location>
        <begin position="5"/>
        <end position="22"/>
    </location>
</feature>
<evidence type="ECO:0000259" key="2">
    <source>
        <dbReference type="Pfam" id="PF18917"/>
    </source>
</evidence>
<dbReference type="AlphaFoldDB" id="A0A7C4GFY1"/>
<keyword evidence="1" id="KW-0472">Membrane</keyword>
<proteinExistence type="predicted"/>
<feature type="transmembrane region" description="Helical" evidence="1">
    <location>
        <begin position="34"/>
        <end position="54"/>
    </location>
</feature>
<organism evidence="3">
    <name type="scientific">candidate division WOR-3 bacterium</name>
    <dbReference type="NCBI Taxonomy" id="2052148"/>
    <lineage>
        <taxon>Bacteria</taxon>
        <taxon>Bacteria division WOR-3</taxon>
    </lineage>
</organism>
<sequence length="63" mass="7213">MRTVVWGLVIVAFGVWIWLGKLGRLSKFDFGRDWPVVIIVIGLLTVAEGISWLLRKGRKRCDD</sequence>
<dbReference type="Pfam" id="PF18917">
    <property type="entry name" value="LiaI-LiaF-like_TM1"/>
    <property type="match status" value="1"/>
</dbReference>
<protein>
    <recommendedName>
        <fullName evidence="2">LiaI-LiaF-like transmembrane region domain-containing protein</fullName>
    </recommendedName>
</protein>
<gene>
    <name evidence="3" type="ORF">ENS41_03065</name>
</gene>
<dbReference type="InterPro" id="IPR043726">
    <property type="entry name" value="LiaI-LiaF-like_TM1"/>
</dbReference>
<keyword evidence="1" id="KW-1133">Transmembrane helix</keyword>
<evidence type="ECO:0000313" key="3">
    <source>
        <dbReference type="EMBL" id="HGK27915.1"/>
    </source>
</evidence>
<comment type="caution">
    <text evidence="3">The sequence shown here is derived from an EMBL/GenBank/DDBJ whole genome shotgun (WGS) entry which is preliminary data.</text>
</comment>
<dbReference type="EMBL" id="DSUT01000056">
    <property type="protein sequence ID" value="HGK27915.1"/>
    <property type="molecule type" value="Genomic_DNA"/>
</dbReference>
<keyword evidence="1" id="KW-0812">Transmembrane</keyword>
<feature type="domain" description="LiaI-LiaF-like transmembrane region" evidence="2">
    <location>
        <begin position="4"/>
        <end position="43"/>
    </location>
</feature>
<evidence type="ECO:0000256" key="1">
    <source>
        <dbReference type="SAM" id="Phobius"/>
    </source>
</evidence>
<name>A0A7C4GFY1_UNCW3</name>
<accession>A0A7C4GFY1</accession>
<reference evidence="3" key="1">
    <citation type="journal article" date="2020" name="mSystems">
        <title>Genome- and Community-Level Interaction Insights into Carbon Utilization and Element Cycling Functions of Hydrothermarchaeota in Hydrothermal Sediment.</title>
        <authorList>
            <person name="Zhou Z."/>
            <person name="Liu Y."/>
            <person name="Xu W."/>
            <person name="Pan J."/>
            <person name="Luo Z.H."/>
            <person name="Li M."/>
        </authorList>
    </citation>
    <scope>NUCLEOTIDE SEQUENCE [LARGE SCALE GENOMIC DNA]</scope>
    <source>
        <strain evidence="3">SpSt-488</strain>
    </source>
</reference>